<proteinExistence type="inferred from homology"/>
<dbReference type="GO" id="GO:0003676">
    <property type="term" value="F:nucleic acid binding"/>
    <property type="evidence" value="ECO:0007669"/>
    <property type="project" value="InterPro"/>
</dbReference>
<dbReference type="PROSITE" id="PS00092">
    <property type="entry name" value="N6_MTASE"/>
    <property type="match status" value="1"/>
</dbReference>
<dbReference type="InterPro" id="IPR029063">
    <property type="entry name" value="SAM-dependent_MTases_sf"/>
</dbReference>
<sequence length="440" mass="48906">MSCPILWQNKDKTVTLIDIPRSIAAAQGTAEKSCTDALLSSEPLQDPFPSTDPKSADGKGRLTGNAAHDVLHEEYQRLLGQALVEARAFHHAEWCLKRTVVSSPRRGPAGSSKKRKVTGEEHGSDADQFRAIDLPNTLLTSITKPCLNPPDFRAQPDDSTSTGEYDPGSSLWNANTQPATVTLTSHDITNGKSTDYNFRLPADSTFFLGDCSTPVAFHEVVRDQEQRFDFVLLDPPWPNRSVKRTHKTPGTSYSTIPTLEDIKALLLGLNIPALLSEKGYLGIWITNKPAIRDLVLNLFACCGVDLVQEWIWLKTTAKGEPVTPLEGTWNGRKPYEVLLIGRKRPAHILPKEGIKRRVLIGVPDLHSRKPCLKEMIEDLIGHDGKTLEVFARYLVSGWWSWGDECVKFNWNGFWRAESADHTVNGKRSGDIDDTTSRSMS</sequence>
<dbReference type="GO" id="GO:0032259">
    <property type="term" value="P:methylation"/>
    <property type="evidence" value="ECO:0007669"/>
    <property type="project" value="UniProtKB-KW"/>
</dbReference>
<evidence type="ECO:0000256" key="2">
    <source>
        <dbReference type="SAM" id="MobiDB-lite"/>
    </source>
</evidence>
<feature type="compositionally biased region" description="Basic and acidic residues" evidence="2">
    <location>
        <begin position="117"/>
        <end position="130"/>
    </location>
</feature>
<evidence type="ECO:0000313" key="3">
    <source>
        <dbReference type="EMBL" id="USW56969.1"/>
    </source>
</evidence>
<dbReference type="GO" id="GO:0005634">
    <property type="term" value="C:nucleus"/>
    <property type="evidence" value="ECO:0007669"/>
    <property type="project" value="TreeGrafter"/>
</dbReference>
<feature type="region of interest" description="Disordered" evidence="2">
    <location>
        <begin position="102"/>
        <end position="130"/>
    </location>
</feature>
<name>A0A9Q9ENU3_9PEZI</name>
<dbReference type="Proteomes" id="UP001056384">
    <property type="component" value="Chromosome 9"/>
</dbReference>
<evidence type="ECO:0000256" key="1">
    <source>
        <dbReference type="PROSITE-ProRule" id="PRU00489"/>
    </source>
</evidence>
<dbReference type="PANTHER" id="PTHR12829:SF4">
    <property type="entry name" value="N(6)-ADENINE-SPECIFIC METHYLTRANSFERASE METTL4"/>
    <property type="match status" value="1"/>
</dbReference>
<protein>
    <submittedName>
        <fullName evidence="3">DNA methylase, N-6 adenine-specific, S-adenosyl-L-methionine-dependent methyltransferase</fullName>
    </submittedName>
</protein>
<dbReference type="EMBL" id="CP099426">
    <property type="protein sequence ID" value="USW56969.1"/>
    <property type="molecule type" value="Genomic_DNA"/>
</dbReference>
<organism evidence="3 4">
    <name type="scientific">Septoria linicola</name>
    <dbReference type="NCBI Taxonomy" id="215465"/>
    <lineage>
        <taxon>Eukaryota</taxon>
        <taxon>Fungi</taxon>
        <taxon>Dikarya</taxon>
        <taxon>Ascomycota</taxon>
        <taxon>Pezizomycotina</taxon>
        <taxon>Dothideomycetes</taxon>
        <taxon>Dothideomycetidae</taxon>
        <taxon>Mycosphaerellales</taxon>
        <taxon>Mycosphaerellaceae</taxon>
        <taxon>Septoria</taxon>
    </lineage>
</organism>
<keyword evidence="3" id="KW-0808">Transferase</keyword>
<accession>A0A9Q9ENU3</accession>
<feature type="region of interest" description="Disordered" evidence="2">
    <location>
        <begin position="145"/>
        <end position="174"/>
    </location>
</feature>
<evidence type="ECO:0000313" key="4">
    <source>
        <dbReference type="Proteomes" id="UP001056384"/>
    </source>
</evidence>
<feature type="region of interest" description="Disordered" evidence="2">
    <location>
        <begin position="40"/>
        <end position="63"/>
    </location>
</feature>
<keyword evidence="4" id="KW-1185">Reference proteome</keyword>
<gene>
    <name evidence="3" type="ORF">Slin15195_G102880</name>
</gene>
<reference evidence="3" key="1">
    <citation type="submission" date="2022-06" db="EMBL/GenBank/DDBJ databases">
        <title>Complete genome sequences of two strains of the flax pathogen Septoria linicola.</title>
        <authorList>
            <person name="Lapalu N."/>
            <person name="Simon A."/>
            <person name="Demenou B."/>
            <person name="Paumier D."/>
            <person name="Guillot M.-P."/>
            <person name="Gout L."/>
            <person name="Valade R."/>
        </authorList>
    </citation>
    <scope>NUCLEOTIDE SEQUENCE</scope>
    <source>
        <strain evidence="3">SE15195</strain>
    </source>
</reference>
<dbReference type="InterPro" id="IPR007757">
    <property type="entry name" value="MT-A70-like"/>
</dbReference>
<comment type="similarity">
    <text evidence="1">Belongs to the MT-A70-like family.</text>
</comment>
<dbReference type="SUPFAM" id="SSF53335">
    <property type="entry name" value="S-adenosyl-L-methionine-dependent methyltransferases"/>
    <property type="match status" value="1"/>
</dbReference>
<dbReference type="GO" id="GO:0008168">
    <property type="term" value="F:methyltransferase activity"/>
    <property type="evidence" value="ECO:0007669"/>
    <property type="project" value="UniProtKB-KW"/>
</dbReference>
<dbReference type="Pfam" id="PF05063">
    <property type="entry name" value="MT-A70"/>
    <property type="match status" value="1"/>
</dbReference>
<dbReference type="PROSITE" id="PS51143">
    <property type="entry name" value="MT_A70"/>
    <property type="match status" value="1"/>
</dbReference>
<dbReference type="AlphaFoldDB" id="A0A9Q9ENU3"/>
<keyword evidence="3" id="KW-0489">Methyltransferase</keyword>
<dbReference type="InterPro" id="IPR002052">
    <property type="entry name" value="DNA_methylase_N6_adenine_CS"/>
</dbReference>
<dbReference type="PANTHER" id="PTHR12829">
    <property type="entry name" value="N6-ADENOSINE-METHYLTRANSFERASE"/>
    <property type="match status" value="1"/>
</dbReference>